<protein>
    <recommendedName>
        <fullName evidence="5">Translation initiation factor eIF4e</fullName>
    </recommendedName>
</protein>
<dbReference type="GO" id="GO:0016281">
    <property type="term" value="C:eukaryotic translation initiation factor 4F complex"/>
    <property type="evidence" value="ECO:0007669"/>
    <property type="project" value="TreeGrafter"/>
</dbReference>
<accession>A0A194S2V7</accession>
<gene>
    <name evidence="3" type="ORF">RHOBADRAFT_44441</name>
</gene>
<dbReference type="GeneID" id="28974857"/>
<feature type="compositionally biased region" description="Low complexity" evidence="2">
    <location>
        <begin position="99"/>
        <end position="116"/>
    </location>
</feature>
<feature type="compositionally biased region" description="Polar residues" evidence="2">
    <location>
        <begin position="24"/>
        <end position="33"/>
    </location>
</feature>
<organism evidence="3 4">
    <name type="scientific">Rhodotorula graminis (strain WP1)</name>
    <dbReference type="NCBI Taxonomy" id="578459"/>
    <lineage>
        <taxon>Eukaryota</taxon>
        <taxon>Fungi</taxon>
        <taxon>Dikarya</taxon>
        <taxon>Basidiomycota</taxon>
        <taxon>Pucciniomycotina</taxon>
        <taxon>Microbotryomycetes</taxon>
        <taxon>Sporidiobolales</taxon>
        <taxon>Sporidiobolaceae</taxon>
        <taxon>Rhodotorula</taxon>
    </lineage>
</organism>
<feature type="compositionally biased region" description="Polar residues" evidence="2">
    <location>
        <begin position="1"/>
        <end position="10"/>
    </location>
</feature>
<feature type="region of interest" description="Disordered" evidence="2">
    <location>
        <begin position="1"/>
        <end position="142"/>
    </location>
</feature>
<evidence type="ECO:0008006" key="5">
    <source>
        <dbReference type="Google" id="ProtNLM"/>
    </source>
</evidence>
<dbReference type="AlphaFoldDB" id="A0A194S2V7"/>
<evidence type="ECO:0000313" key="3">
    <source>
        <dbReference type="EMBL" id="KPV74922.1"/>
    </source>
</evidence>
<dbReference type="InterPro" id="IPR001040">
    <property type="entry name" value="TIF_eIF_4E"/>
</dbReference>
<dbReference type="RefSeq" id="XP_018270971.1">
    <property type="nucleotide sequence ID" value="XM_018414409.1"/>
</dbReference>
<name>A0A194S2V7_RHOGW</name>
<proteinExistence type="inferred from homology"/>
<keyword evidence="1" id="KW-0648">Protein biosynthesis</keyword>
<keyword evidence="1" id="KW-0396">Initiation factor</keyword>
<comment type="similarity">
    <text evidence="1">Belongs to the eukaryotic initiation factor 4E family.</text>
</comment>
<dbReference type="Proteomes" id="UP000053890">
    <property type="component" value="Unassembled WGS sequence"/>
</dbReference>
<reference evidence="3 4" key="1">
    <citation type="journal article" date="2015" name="Front. Microbiol.">
        <title>Genome sequence of the plant growth promoting endophytic yeast Rhodotorula graminis WP1.</title>
        <authorList>
            <person name="Firrincieli A."/>
            <person name="Otillar R."/>
            <person name="Salamov A."/>
            <person name="Schmutz J."/>
            <person name="Khan Z."/>
            <person name="Redman R.S."/>
            <person name="Fleck N.D."/>
            <person name="Lindquist E."/>
            <person name="Grigoriev I.V."/>
            <person name="Doty S.L."/>
        </authorList>
    </citation>
    <scope>NUCLEOTIDE SEQUENCE [LARGE SCALE GENOMIC DNA]</scope>
    <source>
        <strain evidence="3 4">WP1</strain>
    </source>
</reference>
<sequence length="402" mass="42122">MSSPNPTRVSNLVAHHTAEIERVSPTSSPTQARAQLPAAADQPKQPSSPTPKGKDLPVEGELTAAGDDPAKGDEGAAAAAPPASSTGDATNGAPLQDIAEGAETDSAAAAAAAAAKKGGDGEAAPSPAKGDNDDGEGDDDNEAAKVPYVAEEIEVPLGKLKEGIDAMGPTQQEIVRTNLQRAADYPSDLPLSASWTLFFSDTSGAAKSNSAAATKEAYHEGINPIFSAKTVPELCGQYKAFKQAPKSKRAKAGDPETLGLTRPGMNLHFFRAGINPTWEDPYNEKGGRITISPSAALFDNIYERLVFLLAGAALELGTSDLLSTEGPSPGSKRPPTPGPPQEGQINGVVASRRARGDRIEIWLGGREKKTAVPIEWLDRFKEVLAVELDMPELKSSKYKKHF</sequence>
<dbReference type="GO" id="GO:0000340">
    <property type="term" value="F:RNA 7-methylguanosine cap binding"/>
    <property type="evidence" value="ECO:0007669"/>
    <property type="project" value="TreeGrafter"/>
</dbReference>
<dbReference type="EMBL" id="KQ474079">
    <property type="protein sequence ID" value="KPV74922.1"/>
    <property type="molecule type" value="Genomic_DNA"/>
</dbReference>
<dbReference type="Pfam" id="PF01652">
    <property type="entry name" value="IF4E"/>
    <property type="match status" value="1"/>
</dbReference>
<dbReference type="OrthoDB" id="17977at2759"/>
<evidence type="ECO:0000256" key="2">
    <source>
        <dbReference type="SAM" id="MobiDB-lite"/>
    </source>
</evidence>
<dbReference type="PANTHER" id="PTHR11960">
    <property type="entry name" value="EUKARYOTIC TRANSLATION INITIATION FACTOR 4E RELATED"/>
    <property type="match status" value="1"/>
</dbReference>
<dbReference type="PANTHER" id="PTHR11960:SF71">
    <property type="entry name" value="TRANSLATION INITIATION FACTOR 4E"/>
    <property type="match status" value="1"/>
</dbReference>
<keyword evidence="1" id="KW-0694">RNA-binding</keyword>
<evidence type="ECO:0000313" key="4">
    <source>
        <dbReference type="Proteomes" id="UP000053890"/>
    </source>
</evidence>
<dbReference type="Gene3D" id="3.30.760.10">
    <property type="entry name" value="RNA Cap, Translation Initiation Factor Eif4e"/>
    <property type="match status" value="1"/>
</dbReference>
<dbReference type="OMA" id="DPYNEKG"/>
<keyword evidence="4" id="KW-1185">Reference proteome</keyword>
<feature type="region of interest" description="Disordered" evidence="2">
    <location>
        <begin position="320"/>
        <end position="350"/>
    </location>
</feature>
<dbReference type="STRING" id="578459.A0A194S2V7"/>
<evidence type="ECO:0000256" key="1">
    <source>
        <dbReference type="RuleBase" id="RU004374"/>
    </source>
</evidence>
<dbReference type="SUPFAM" id="SSF55418">
    <property type="entry name" value="eIF4e-like"/>
    <property type="match status" value="1"/>
</dbReference>
<dbReference type="InterPro" id="IPR023398">
    <property type="entry name" value="TIF_eIF4e-like"/>
</dbReference>
<dbReference type="GO" id="GO:0003743">
    <property type="term" value="F:translation initiation factor activity"/>
    <property type="evidence" value="ECO:0007669"/>
    <property type="project" value="UniProtKB-KW"/>
</dbReference>